<dbReference type="InterPro" id="IPR001254">
    <property type="entry name" value="Trypsin_dom"/>
</dbReference>
<dbReference type="InterPro" id="IPR018114">
    <property type="entry name" value="TRYPSIN_HIS"/>
</dbReference>
<dbReference type="OrthoDB" id="6380398at2759"/>
<dbReference type="PROSITE" id="PS50240">
    <property type="entry name" value="TRYPSIN_DOM"/>
    <property type="match status" value="1"/>
</dbReference>
<comment type="caution">
    <text evidence="3">The sequence shown here is derived from an EMBL/GenBank/DDBJ whole genome shotgun (WGS) entry which is preliminary data.</text>
</comment>
<keyword evidence="1" id="KW-0732">Signal</keyword>
<dbReference type="Gene3D" id="2.40.10.10">
    <property type="entry name" value="Trypsin-like serine proteases"/>
    <property type="match status" value="1"/>
</dbReference>
<accession>A0A9P6J2M3</accession>
<dbReference type="Proteomes" id="UP000738359">
    <property type="component" value="Unassembled WGS sequence"/>
</dbReference>
<evidence type="ECO:0000313" key="3">
    <source>
        <dbReference type="EMBL" id="KAF9956612.1"/>
    </source>
</evidence>
<dbReference type="GO" id="GO:0004252">
    <property type="term" value="F:serine-type endopeptidase activity"/>
    <property type="evidence" value="ECO:0007669"/>
    <property type="project" value="InterPro"/>
</dbReference>
<evidence type="ECO:0000313" key="4">
    <source>
        <dbReference type="Proteomes" id="UP000738359"/>
    </source>
</evidence>
<dbReference type="GO" id="GO:0006508">
    <property type="term" value="P:proteolysis"/>
    <property type="evidence" value="ECO:0007669"/>
    <property type="project" value="InterPro"/>
</dbReference>
<feature type="chain" id="PRO_5040186310" description="Peptidase S1 domain-containing protein" evidence="1">
    <location>
        <begin position="21"/>
        <end position="266"/>
    </location>
</feature>
<keyword evidence="4" id="KW-1185">Reference proteome</keyword>
<dbReference type="AlphaFoldDB" id="A0A9P6J2M3"/>
<dbReference type="PROSITE" id="PS00134">
    <property type="entry name" value="TRYPSIN_HIS"/>
    <property type="match status" value="1"/>
</dbReference>
<evidence type="ECO:0000256" key="1">
    <source>
        <dbReference type="SAM" id="SignalP"/>
    </source>
</evidence>
<dbReference type="PANTHER" id="PTHR24260">
    <property type="match status" value="1"/>
</dbReference>
<dbReference type="InterPro" id="IPR043504">
    <property type="entry name" value="Peptidase_S1_PA_chymotrypsin"/>
</dbReference>
<name>A0A9P6J2M3_MORAP</name>
<dbReference type="InterPro" id="IPR051333">
    <property type="entry name" value="CLIP_Serine_Protease"/>
</dbReference>
<dbReference type="SUPFAM" id="SSF50494">
    <property type="entry name" value="Trypsin-like serine proteases"/>
    <property type="match status" value="1"/>
</dbReference>
<organism evidence="3 4">
    <name type="scientific">Mortierella alpina</name>
    <name type="common">Oleaginous fungus</name>
    <name type="synonym">Mortierella renispora</name>
    <dbReference type="NCBI Taxonomy" id="64518"/>
    <lineage>
        <taxon>Eukaryota</taxon>
        <taxon>Fungi</taxon>
        <taxon>Fungi incertae sedis</taxon>
        <taxon>Mucoromycota</taxon>
        <taxon>Mortierellomycotina</taxon>
        <taxon>Mortierellomycetes</taxon>
        <taxon>Mortierellales</taxon>
        <taxon>Mortierellaceae</taxon>
        <taxon>Mortierella</taxon>
    </lineage>
</organism>
<feature type="domain" description="Peptidase S1" evidence="2">
    <location>
        <begin position="21"/>
        <end position="258"/>
    </location>
</feature>
<feature type="signal peptide" evidence="1">
    <location>
        <begin position="1"/>
        <end position="20"/>
    </location>
</feature>
<dbReference type="InterPro" id="IPR001314">
    <property type="entry name" value="Peptidase_S1A"/>
</dbReference>
<protein>
    <recommendedName>
        <fullName evidence="2">Peptidase S1 domain-containing protein</fullName>
    </recommendedName>
</protein>
<dbReference type="Pfam" id="PF00089">
    <property type="entry name" value="Trypsin"/>
    <property type="match status" value="1"/>
</dbReference>
<reference evidence="3" key="1">
    <citation type="journal article" date="2020" name="Fungal Divers.">
        <title>Resolving the Mortierellaceae phylogeny through synthesis of multi-gene phylogenetics and phylogenomics.</title>
        <authorList>
            <person name="Vandepol N."/>
            <person name="Liber J."/>
            <person name="Desiro A."/>
            <person name="Na H."/>
            <person name="Kennedy M."/>
            <person name="Barry K."/>
            <person name="Grigoriev I.V."/>
            <person name="Miller A.N."/>
            <person name="O'Donnell K."/>
            <person name="Stajich J.E."/>
            <person name="Bonito G."/>
        </authorList>
    </citation>
    <scope>NUCLEOTIDE SEQUENCE</scope>
    <source>
        <strain evidence="3">CK1249</strain>
    </source>
</reference>
<dbReference type="SMART" id="SM00020">
    <property type="entry name" value="Tryp_SPc"/>
    <property type="match status" value="1"/>
</dbReference>
<dbReference type="InterPro" id="IPR009003">
    <property type="entry name" value="Peptidase_S1_PA"/>
</dbReference>
<dbReference type="PANTHER" id="PTHR24260:SF136">
    <property type="entry name" value="GH08193P-RELATED"/>
    <property type="match status" value="1"/>
</dbReference>
<gene>
    <name evidence="3" type="ORF">BGZ70_009815</name>
</gene>
<evidence type="ECO:0000259" key="2">
    <source>
        <dbReference type="PROSITE" id="PS50240"/>
    </source>
</evidence>
<sequence length="266" mass="29332">MRTVLLTLLALLLIVEMAFGLEGGLSQFNNSAHTLATYSHTVRVIGDHVDDYTRNRTGRCTGTLVAPNKILTAGHCFKGTTVQDYHRVYLTQYNVDTKRIEVQEPGYNVSAIYIPDSFERPASLVNDIAIVKLSQDVPKQFHPMRIYQNDLSDQSLDQHQFHAACLGIPQTGASVEQFVRAAAFNLKACGETCNFSPDRLLVMDTAGFPPARIQPGDSGSGVVMPQGGVVKLVGVVVADEMMAPFNRVKRRWINCVLSRDPHGCRL</sequence>
<proteinExistence type="predicted"/>
<dbReference type="PRINTS" id="PR00722">
    <property type="entry name" value="CHYMOTRYPSIN"/>
</dbReference>
<dbReference type="EMBL" id="JAAAHY010000827">
    <property type="protein sequence ID" value="KAF9956612.1"/>
    <property type="molecule type" value="Genomic_DNA"/>
</dbReference>